<keyword evidence="2" id="KW-1185">Reference proteome</keyword>
<accession>A0A1W2TUN6</accession>
<dbReference type="OrthoDB" id="3549294at2759"/>
<reference evidence="1" key="1">
    <citation type="submission" date="2016-03" db="EMBL/GenBank/DDBJ databases">
        <title>Draft genome sequence of Rosellinia necatrix.</title>
        <authorList>
            <person name="Kanematsu S."/>
        </authorList>
    </citation>
    <scope>NUCLEOTIDE SEQUENCE [LARGE SCALE GENOMIC DNA]</scope>
    <source>
        <strain evidence="1">W97</strain>
    </source>
</reference>
<protein>
    <submittedName>
        <fullName evidence="1">Putative immunoglobulin variable region used by the ITC63B heavy</fullName>
    </submittedName>
</protein>
<gene>
    <name evidence="1" type="ORF">SAMD00023353_7800240</name>
</gene>
<name>A0A1W2TUN6_ROSNE</name>
<organism evidence="1">
    <name type="scientific">Rosellinia necatrix</name>
    <name type="common">White root-rot fungus</name>
    <dbReference type="NCBI Taxonomy" id="77044"/>
    <lineage>
        <taxon>Eukaryota</taxon>
        <taxon>Fungi</taxon>
        <taxon>Dikarya</taxon>
        <taxon>Ascomycota</taxon>
        <taxon>Pezizomycotina</taxon>
        <taxon>Sordariomycetes</taxon>
        <taxon>Xylariomycetidae</taxon>
        <taxon>Xylariales</taxon>
        <taxon>Xylariaceae</taxon>
        <taxon>Rosellinia</taxon>
    </lineage>
</organism>
<dbReference type="AlphaFoldDB" id="A0A1W2TUN6"/>
<evidence type="ECO:0000313" key="1">
    <source>
        <dbReference type="EMBL" id="GAP92307.2"/>
    </source>
</evidence>
<dbReference type="EMBL" id="DF977523">
    <property type="protein sequence ID" value="GAP92307.2"/>
    <property type="molecule type" value="Genomic_DNA"/>
</dbReference>
<sequence>MDDLVRPDPVRPNPEAFRETYEAAFANENPALPASCLLTKDLFRQHPYFPPRLRLKPVQPAGHNASPRLYATGHSTWGSPPCKDDVDFSSFQQQLDIEVATSVPVALSIAEPAHSSNPPWFIRSDRNYIRVGAIAMSISER</sequence>
<dbReference type="STRING" id="77044.A0A1W2TUN6"/>
<evidence type="ECO:0000313" key="2">
    <source>
        <dbReference type="Proteomes" id="UP000054516"/>
    </source>
</evidence>
<dbReference type="Proteomes" id="UP000054516">
    <property type="component" value="Unassembled WGS sequence"/>
</dbReference>
<proteinExistence type="predicted"/>